<dbReference type="GO" id="GO:0008168">
    <property type="term" value="F:methyltransferase activity"/>
    <property type="evidence" value="ECO:0007669"/>
    <property type="project" value="UniProtKB-KW"/>
</dbReference>
<evidence type="ECO:0000256" key="1">
    <source>
        <dbReference type="ARBA" id="ARBA00002724"/>
    </source>
</evidence>
<dbReference type="CDD" id="cd02440">
    <property type="entry name" value="AdoMet_MTases"/>
    <property type="match status" value="1"/>
</dbReference>
<evidence type="ECO:0000256" key="6">
    <source>
        <dbReference type="ARBA" id="ARBA00022603"/>
    </source>
</evidence>
<evidence type="ECO:0000256" key="12">
    <source>
        <dbReference type="ARBA" id="ARBA00047283"/>
    </source>
</evidence>
<keyword evidence="7 13" id="KW-0808">Transferase</keyword>
<dbReference type="Pfam" id="PF22458">
    <property type="entry name" value="RsmF-B_ferredox"/>
    <property type="match status" value="1"/>
</dbReference>
<accession>A0ABR5A2G5</accession>
<dbReference type="PANTHER" id="PTHR22807:SF53">
    <property type="entry name" value="RIBOSOMAL RNA SMALL SUBUNIT METHYLTRANSFERASE B-RELATED"/>
    <property type="match status" value="1"/>
</dbReference>
<dbReference type="InterPro" id="IPR004573">
    <property type="entry name" value="rRNA_ssu_MeTfrase_B"/>
</dbReference>
<keyword evidence="5" id="KW-0698">rRNA processing</keyword>
<feature type="binding site" evidence="13">
    <location>
        <begin position="271"/>
        <end position="277"/>
    </location>
    <ligand>
        <name>S-adenosyl-L-methionine</name>
        <dbReference type="ChEBI" id="CHEBI:59789"/>
    </ligand>
</feature>
<evidence type="ECO:0000256" key="2">
    <source>
        <dbReference type="ARBA" id="ARBA00004496"/>
    </source>
</evidence>
<comment type="subcellular location">
    <subcellularLocation>
        <location evidence="2">Cytoplasm</location>
    </subcellularLocation>
</comment>
<keyword evidence="6 13" id="KW-0489">Methyltransferase</keyword>
<organism evidence="15 16">
    <name type="scientific">Cohnella kolymensis</name>
    <dbReference type="NCBI Taxonomy" id="1590652"/>
    <lineage>
        <taxon>Bacteria</taxon>
        <taxon>Bacillati</taxon>
        <taxon>Bacillota</taxon>
        <taxon>Bacilli</taxon>
        <taxon>Bacillales</taxon>
        <taxon>Paenibacillaceae</taxon>
        <taxon>Cohnella</taxon>
    </lineage>
</organism>
<dbReference type="Proteomes" id="UP000054526">
    <property type="component" value="Unassembled WGS sequence"/>
</dbReference>
<feature type="binding site" evidence="13">
    <location>
        <position position="322"/>
    </location>
    <ligand>
        <name>S-adenosyl-L-methionine</name>
        <dbReference type="ChEBI" id="CHEBI:59789"/>
    </ligand>
</feature>
<dbReference type="NCBIfam" id="TIGR00563">
    <property type="entry name" value="rsmB"/>
    <property type="match status" value="1"/>
</dbReference>
<dbReference type="InterPro" id="IPR054728">
    <property type="entry name" value="RsmB-like_ferredoxin"/>
</dbReference>
<keyword evidence="4" id="KW-0963">Cytoplasm</keyword>
<dbReference type="SUPFAM" id="SSF48013">
    <property type="entry name" value="NusB-like"/>
    <property type="match status" value="1"/>
</dbReference>
<evidence type="ECO:0000256" key="4">
    <source>
        <dbReference type="ARBA" id="ARBA00022490"/>
    </source>
</evidence>
<evidence type="ECO:0000259" key="14">
    <source>
        <dbReference type="PROSITE" id="PS51686"/>
    </source>
</evidence>
<evidence type="ECO:0000313" key="15">
    <source>
        <dbReference type="EMBL" id="KIL35235.1"/>
    </source>
</evidence>
<dbReference type="InterPro" id="IPR049560">
    <property type="entry name" value="MeTrfase_RsmB-F_NOP2_cat"/>
</dbReference>
<keyword evidence="8 13" id="KW-0949">S-adenosyl-L-methionine</keyword>
<feature type="binding site" evidence="13">
    <location>
        <position position="295"/>
    </location>
    <ligand>
        <name>S-adenosyl-L-methionine</name>
        <dbReference type="ChEBI" id="CHEBI:59789"/>
    </ligand>
</feature>
<protein>
    <recommendedName>
        <fullName evidence="3">16S rRNA (cytosine(967)-C(5))-methyltransferase</fullName>
        <ecNumber evidence="3">2.1.1.176</ecNumber>
    </recommendedName>
    <alternativeName>
        <fullName evidence="10">16S rRNA m5C967 methyltransferase</fullName>
    </alternativeName>
    <alternativeName>
        <fullName evidence="11">rRNA (cytosine-C(5)-)-methyltransferase RsmB</fullName>
    </alternativeName>
</protein>
<dbReference type="PRINTS" id="PR02008">
    <property type="entry name" value="RCMTFAMILY"/>
</dbReference>
<dbReference type="InterPro" id="IPR029063">
    <property type="entry name" value="SAM-dependent_MTases_sf"/>
</dbReference>
<keyword evidence="9 13" id="KW-0694">RNA-binding</keyword>
<evidence type="ECO:0000256" key="9">
    <source>
        <dbReference type="ARBA" id="ARBA00022884"/>
    </source>
</evidence>
<evidence type="ECO:0000256" key="5">
    <source>
        <dbReference type="ARBA" id="ARBA00022552"/>
    </source>
</evidence>
<name>A0ABR5A2G5_9BACL</name>
<comment type="caution">
    <text evidence="15">The sequence shown here is derived from an EMBL/GenBank/DDBJ whole genome shotgun (WGS) entry which is preliminary data.</text>
</comment>
<feature type="binding site" evidence="13">
    <location>
        <position position="341"/>
    </location>
    <ligand>
        <name>S-adenosyl-L-methionine</name>
        <dbReference type="ChEBI" id="CHEBI:59789"/>
    </ligand>
</feature>
<proteinExistence type="inferred from homology"/>
<evidence type="ECO:0000256" key="10">
    <source>
        <dbReference type="ARBA" id="ARBA00030399"/>
    </source>
</evidence>
<evidence type="ECO:0000256" key="7">
    <source>
        <dbReference type="ARBA" id="ARBA00022679"/>
    </source>
</evidence>
<dbReference type="RefSeq" id="WP_041064517.1">
    <property type="nucleotide sequence ID" value="NZ_JXAL01000023.1"/>
</dbReference>
<evidence type="ECO:0000256" key="3">
    <source>
        <dbReference type="ARBA" id="ARBA00012140"/>
    </source>
</evidence>
<dbReference type="NCBIfam" id="NF011494">
    <property type="entry name" value="PRK14902.1"/>
    <property type="match status" value="1"/>
</dbReference>
<dbReference type="GO" id="GO:0032259">
    <property type="term" value="P:methylation"/>
    <property type="evidence" value="ECO:0007669"/>
    <property type="project" value="UniProtKB-KW"/>
</dbReference>
<gene>
    <name evidence="15" type="ORF">SD71_14400</name>
</gene>
<comment type="similarity">
    <text evidence="13">Belongs to the class I-like SAM-binding methyltransferase superfamily. RsmB/NOP family.</text>
</comment>
<feature type="active site" description="Nucleophile" evidence="13">
    <location>
        <position position="394"/>
    </location>
</feature>
<dbReference type="Gene3D" id="1.10.940.10">
    <property type="entry name" value="NusB-like"/>
    <property type="match status" value="1"/>
</dbReference>
<dbReference type="SUPFAM" id="SSF53335">
    <property type="entry name" value="S-adenosyl-L-methionine-dependent methyltransferases"/>
    <property type="match status" value="1"/>
</dbReference>
<evidence type="ECO:0000256" key="8">
    <source>
        <dbReference type="ARBA" id="ARBA00022691"/>
    </source>
</evidence>
<dbReference type="InterPro" id="IPR035926">
    <property type="entry name" value="NusB-like_sf"/>
</dbReference>
<dbReference type="Pfam" id="PF01029">
    <property type="entry name" value="NusB"/>
    <property type="match status" value="1"/>
</dbReference>
<evidence type="ECO:0000256" key="11">
    <source>
        <dbReference type="ARBA" id="ARBA00031088"/>
    </source>
</evidence>
<evidence type="ECO:0000313" key="16">
    <source>
        <dbReference type="Proteomes" id="UP000054526"/>
    </source>
</evidence>
<feature type="domain" description="SAM-dependent MTase RsmB/NOP-type" evidence="14">
    <location>
        <begin position="181"/>
        <end position="463"/>
    </location>
</feature>
<dbReference type="InterPro" id="IPR006027">
    <property type="entry name" value="NusB_RsmB_TIM44"/>
</dbReference>
<reference evidence="15 16" key="1">
    <citation type="submission" date="2014-12" db="EMBL/GenBank/DDBJ databases">
        <title>Draft genome sequence of Cohnella kolymensis strain B-2846.</title>
        <authorList>
            <person name="Karlyshev A.V."/>
            <person name="Kudryashova E.B."/>
        </authorList>
    </citation>
    <scope>NUCLEOTIDE SEQUENCE [LARGE SCALE GENOMIC DNA]</scope>
    <source>
        <strain evidence="15 16">VKM B-2846</strain>
    </source>
</reference>
<evidence type="ECO:0000256" key="13">
    <source>
        <dbReference type="PROSITE-ProRule" id="PRU01023"/>
    </source>
</evidence>
<dbReference type="PROSITE" id="PS51686">
    <property type="entry name" value="SAM_MT_RSMB_NOP"/>
    <property type="match status" value="1"/>
</dbReference>
<dbReference type="InterPro" id="IPR001678">
    <property type="entry name" value="MeTrfase_RsmB-F_NOP2_dom"/>
</dbReference>
<dbReference type="InterPro" id="IPR023267">
    <property type="entry name" value="RCMT"/>
</dbReference>
<dbReference type="EMBL" id="JXAL01000023">
    <property type="protein sequence ID" value="KIL35235.1"/>
    <property type="molecule type" value="Genomic_DNA"/>
</dbReference>
<comment type="function">
    <text evidence="1">Specifically methylates the cytosine at position 967 (m5C967) of 16S rRNA.</text>
</comment>
<sequence length="465" mass="51177">MNKNNRTPGAKPKGARELAMNVLQRVEMNGAYSGLELNQALSSAELSRADAALATELVYGTIQRLNTIDYSLTGRVNGWPRKVEPWVRSLLRLSYYQLRWLSRVPAHAVVDEAVRIAKKRGHAGIAGLVNGVLRALLRDGVETPLPEHMNAAERLSLTHSHPQWLVERWIAAYGEQTTELMCAANNEPPHASARVNVLRSERAGLIDAMQDAGLDAAASQLASQGIVTSRAGNLVHTDWYKEGLLSVQDESSMLVAAAADPQPGMTVLDCCAAPGGKSSHLAELMNNEGQVIANDLHPHKEALIRQQAERLGLTVIKTITGDAAELPERLPPESCDVVLLDAPCSGFGVIRRKPEIKWNKTQDDIDSLSILQRQLLSRVQSLVKPGGVLVYSTCTVAPEENEQAVTHFLAEHPEFSLDPLWPEPVLQPIRDRMQLPRPFTGMIQLLPHMFGSDGFFIARMRRQVR</sequence>
<keyword evidence="16" id="KW-1185">Reference proteome</keyword>
<dbReference type="Gene3D" id="3.40.50.150">
    <property type="entry name" value="Vaccinia Virus protein VP39"/>
    <property type="match status" value="1"/>
</dbReference>
<dbReference type="Gene3D" id="3.30.70.1170">
    <property type="entry name" value="Sun protein, domain 3"/>
    <property type="match status" value="1"/>
</dbReference>
<dbReference type="PANTHER" id="PTHR22807">
    <property type="entry name" value="NOP2 YEAST -RELATED NOL1/NOP2/FMU SUN DOMAIN-CONTAINING"/>
    <property type="match status" value="1"/>
</dbReference>
<dbReference type="EC" id="2.1.1.176" evidence="3"/>
<comment type="catalytic activity">
    <reaction evidence="12">
        <text>cytidine(967) in 16S rRNA + S-adenosyl-L-methionine = 5-methylcytidine(967) in 16S rRNA + S-adenosyl-L-homocysteine + H(+)</text>
        <dbReference type="Rhea" id="RHEA:42748"/>
        <dbReference type="Rhea" id="RHEA-COMP:10219"/>
        <dbReference type="Rhea" id="RHEA-COMP:10220"/>
        <dbReference type="ChEBI" id="CHEBI:15378"/>
        <dbReference type="ChEBI" id="CHEBI:57856"/>
        <dbReference type="ChEBI" id="CHEBI:59789"/>
        <dbReference type="ChEBI" id="CHEBI:74483"/>
        <dbReference type="ChEBI" id="CHEBI:82748"/>
        <dbReference type="EC" id="2.1.1.176"/>
    </reaction>
</comment>
<dbReference type="Pfam" id="PF01189">
    <property type="entry name" value="Methyltr_RsmB-F"/>
    <property type="match status" value="1"/>
</dbReference>